<dbReference type="Pfam" id="PF01263">
    <property type="entry name" value="Aldose_epim"/>
    <property type="match status" value="1"/>
</dbReference>
<protein>
    <submittedName>
        <fullName evidence="1">Aldose 1-epimerase</fullName>
    </submittedName>
</protein>
<keyword evidence="2" id="KW-1185">Reference proteome</keyword>
<dbReference type="InterPro" id="IPR008183">
    <property type="entry name" value="Aldose_1/G6P_1-epimerase"/>
</dbReference>
<evidence type="ECO:0000313" key="2">
    <source>
        <dbReference type="Proteomes" id="UP001626593"/>
    </source>
</evidence>
<reference evidence="1 2" key="1">
    <citation type="submission" date="2023-12" db="EMBL/GenBank/DDBJ databases">
        <title>A. evansii MAY27, complete genome.</title>
        <authorList>
            <person name="Wang Y."/>
        </authorList>
    </citation>
    <scope>NUCLEOTIDE SEQUENCE [LARGE SCALE GENOMIC DNA]</scope>
    <source>
        <strain evidence="1 2">MAY27</strain>
    </source>
</reference>
<dbReference type="InterPro" id="IPR011013">
    <property type="entry name" value="Gal_mutarotase_sf_dom"/>
</dbReference>
<sequence length="397" mass="41988">MAAAPALAMTSVSPFRVRNRDQGGIAAIELRDERSGAYAVLARRGATLLDWRVPHAGELVALTDGYQSADELAGQNGVRNGIMVPFPNRIADGRYRFEKREHDLLPGVPTAERLIYHGFLRGMDLAIANVQETAGGASVLFTGTIRPDSFPGYPFALKLNVRVSFAARSLALFVTATNIGEHAAPYAAGWHPYFRLGDAPLDSLELTIPATHCIVTDGQLFPLADAAAYAPVDAGPLPDFRLPRPIGDAVIDGCYGGAGRDGGHVGSAEAERVAAIPASDSVPAPLGGMRCASPALRVGDSDGLIRSRLRDPATGRQLTIWQRGGLTHVFTGDTLARDPRRAIAIEPVEAMTDAFNRPDCARDVRLPPGATSSFSCGVEFDVNVAGTPPNPFSATTA</sequence>
<proteinExistence type="predicted"/>
<evidence type="ECO:0000313" key="1">
    <source>
        <dbReference type="EMBL" id="WRL48456.1"/>
    </source>
</evidence>
<dbReference type="RefSeq" id="WP_407280694.1">
    <property type="nucleotide sequence ID" value="NZ_CP141259.1"/>
</dbReference>
<gene>
    <name evidence="1" type="ORF">U5817_10505</name>
</gene>
<accession>A0ABZ1ATZ9</accession>
<name>A0ABZ1ATZ9_AROEV</name>
<dbReference type="Proteomes" id="UP001626593">
    <property type="component" value="Chromosome"/>
</dbReference>
<dbReference type="PANTHER" id="PTHR10091:SF0">
    <property type="entry name" value="GALACTOSE MUTAROTASE"/>
    <property type="match status" value="1"/>
</dbReference>
<dbReference type="InterPro" id="IPR014718">
    <property type="entry name" value="GH-type_carb-bd"/>
</dbReference>
<dbReference type="PANTHER" id="PTHR10091">
    <property type="entry name" value="ALDOSE-1-EPIMERASE"/>
    <property type="match status" value="1"/>
</dbReference>
<dbReference type="SUPFAM" id="SSF74650">
    <property type="entry name" value="Galactose mutarotase-like"/>
    <property type="match status" value="1"/>
</dbReference>
<dbReference type="EMBL" id="CP141259">
    <property type="protein sequence ID" value="WRL48456.1"/>
    <property type="molecule type" value="Genomic_DNA"/>
</dbReference>
<dbReference type="Gene3D" id="2.70.98.10">
    <property type="match status" value="1"/>
</dbReference>
<organism evidence="1 2">
    <name type="scientific">Aromatoleum evansii</name>
    <name type="common">Azoarcus evansii</name>
    <dbReference type="NCBI Taxonomy" id="59406"/>
    <lineage>
        <taxon>Bacteria</taxon>
        <taxon>Pseudomonadati</taxon>
        <taxon>Pseudomonadota</taxon>
        <taxon>Betaproteobacteria</taxon>
        <taxon>Rhodocyclales</taxon>
        <taxon>Rhodocyclaceae</taxon>
        <taxon>Aromatoleum</taxon>
    </lineage>
</organism>